<feature type="compositionally biased region" description="Polar residues" evidence="1">
    <location>
        <begin position="122"/>
        <end position="133"/>
    </location>
</feature>
<dbReference type="EMBL" id="JAINUG010000072">
    <property type="protein sequence ID" value="KAJ8401234.1"/>
    <property type="molecule type" value="Genomic_DNA"/>
</dbReference>
<keyword evidence="3" id="KW-1185">Reference proteome</keyword>
<comment type="caution">
    <text evidence="2">The sequence shown here is derived from an EMBL/GenBank/DDBJ whole genome shotgun (WGS) entry which is preliminary data.</text>
</comment>
<organism evidence="2 3">
    <name type="scientific">Aldrovandia affinis</name>
    <dbReference type="NCBI Taxonomy" id="143900"/>
    <lineage>
        <taxon>Eukaryota</taxon>
        <taxon>Metazoa</taxon>
        <taxon>Chordata</taxon>
        <taxon>Craniata</taxon>
        <taxon>Vertebrata</taxon>
        <taxon>Euteleostomi</taxon>
        <taxon>Actinopterygii</taxon>
        <taxon>Neopterygii</taxon>
        <taxon>Teleostei</taxon>
        <taxon>Notacanthiformes</taxon>
        <taxon>Halosauridae</taxon>
        <taxon>Aldrovandia</taxon>
    </lineage>
</organism>
<dbReference type="AlphaFoldDB" id="A0AAD7WM92"/>
<feature type="region of interest" description="Disordered" evidence="1">
    <location>
        <begin position="106"/>
        <end position="133"/>
    </location>
</feature>
<dbReference type="Proteomes" id="UP001221898">
    <property type="component" value="Unassembled WGS sequence"/>
</dbReference>
<reference evidence="2" key="1">
    <citation type="journal article" date="2023" name="Science">
        <title>Genome structures resolve the early diversification of teleost fishes.</title>
        <authorList>
            <person name="Parey E."/>
            <person name="Louis A."/>
            <person name="Montfort J."/>
            <person name="Bouchez O."/>
            <person name="Roques C."/>
            <person name="Iampietro C."/>
            <person name="Lluch J."/>
            <person name="Castinel A."/>
            <person name="Donnadieu C."/>
            <person name="Desvignes T."/>
            <person name="Floi Bucao C."/>
            <person name="Jouanno E."/>
            <person name="Wen M."/>
            <person name="Mejri S."/>
            <person name="Dirks R."/>
            <person name="Jansen H."/>
            <person name="Henkel C."/>
            <person name="Chen W.J."/>
            <person name="Zahm M."/>
            <person name="Cabau C."/>
            <person name="Klopp C."/>
            <person name="Thompson A.W."/>
            <person name="Robinson-Rechavi M."/>
            <person name="Braasch I."/>
            <person name="Lecointre G."/>
            <person name="Bobe J."/>
            <person name="Postlethwait J.H."/>
            <person name="Berthelot C."/>
            <person name="Roest Crollius H."/>
            <person name="Guiguen Y."/>
        </authorList>
    </citation>
    <scope>NUCLEOTIDE SEQUENCE</scope>
    <source>
        <strain evidence="2">NC1722</strain>
    </source>
</reference>
<proteinExistence type="predicted"/>
<evidence type="ECO:0000256" key="1">
    <source>
        <dbReference type="SAM" id="MobiDB-lite"/>
    </source>
</evidence>
<sequence length="133" mass="14158">MILAATTGTAAWVGETSTGLRSAVSQACQPCQTQVLYSANPNYRERQGQSTALQATVWTHPTDRLAQAAAPPMSGLAGRWNRNLPKRSLDVTRSGLRASRALIDRSGGGLSSRGLTPLHTYPRTSGLDTHLVS</sequence>
<gene>
    <name evidence="2" type="ORF">AAFF_G00388160</name>
</gene>
<protein>
    <submittedName>
        <fullName evidence="2">Uncharacterized protein</fullName>
    </submittedName>
</protein>
<evidence type="ECO:0000313" key="2">
    <source>
        <dbReference type="EMBL" id="KAJ8401234.1"/>
    </source>
</evidence>
<evidence type="ECO:0000313" key="3">
    <source>
        <dbReference type="Proteomes" id="UP001221898"/>
    </source>
</evidence>
<name>A0AAD7WM92_9TELE</name>
<accession>A0AAD7WM92</accession>